<dbReference type="OrthoDB" id="1894389at2759"/>
<evidence type="ECO:0000259" key="3">
    <source>
        <dbReference type="Pfam" id="PF03168"/>
    </source>
</evidence>
<protein>
    <submittedName>
        <fullName evidence="4">Late embryogenesis abundant protein</fullName>
    </submittedName>
</protein>
<dbReference type="Gene3D" id="2.60.40.1820">
    <property type="match status" value="1"/>
</dbReference>
<comment type="caution">
    <text evidence="4">The sequence shown here is derived from an EMBL/GenBank/DDBJ whole genome shotgun (WGS) entry which is preliminary data.</text>
</comment>
<feature type="domain" description="Late embryogenesis abundant protein LEA-2 subgroup" evidence="3">
    <location>
        <begin position="183"/>
        <end position="277"/>
    </location>
</feature>
<feature type="region of interest" description="Disordered" evidence="1">
    <location>
        <begin position="21"/>
        <end position="58"/>
    </location>
</feature>
<sequence length="293" mass="32761">MAEEGHQHVVQAGNDIEYVSADSNTKELQHKKDDQHVVQAKNDIEYAPADSNPKELRHKKADQHVVQAKNDIEFASADSNIAKELQHKKAEQHVVQAENDVESGSRTRSKELQHKKRMRRLYYVAAFAVLQTVVILVLALTIMRIKTPKFRIRSITIDELSISSSNSNNDGPSINMKFEAEIGVKNTNFGHFKFEGSSINFMYGGTQVGDALVHKGRVKARSTKKIHVTAEVGTTNWNVASHIESGSLTLTSQAKMSGTVHLMKLVEKKRSAEMNCTITVDLEEKVVRDLNCK</sequence>
<dbReference type="InterPro" id="IPR055301">
    <property type="entry name" value="Lea14-like_2"/>
</dbReference>
<keyword evidence="5" id="KW-1185">Reference proteome</keyword>
<evidence type="ECO:0000313" key="5">
    <source>
        <dbReference type="Proteomes" id="UP000237000"/>
    </source>
</evidence>
<dbReference type="InParanoid" id="A0A2P5FGP9"/>
<organism evidence="4 5">
    <name type="scientific">Trema orientale</name>
    <name type="common">Charcoal tree</name>
    <name type="synonym">Celtis orientalis</name>
    <dbReference type="NCBI Taxonomy" id="63057"/>
    <lineage>
        <taxon>Eukaryota</taxon>
        <taxon>Viridiplantae</taxon>
        <taxon>Streptophyta</taxon>
        <taxon>Embryophyta</taxon>
        <taxon>Tracheophyta</taxon>
        <taxon>Spermatophyta</taxon>
        <taxon>Magnoliopsida</taxon>
        <taxon>eudicotyledons</taxon>
        <taxon>Gunneridae</taxon>
        <taxon>Pentapetalae</taxon>
        <taxon>rosids</taxon>
        <taxon>fabids</taxon>
        <taxon>Rosales</taxon>
        <taxon>Cannabaceae</taxon>
        <taxon>Trema</taxon>
    </lineage>
</organism>
<dbReference type="Pfam" id="PF03168">
    <property type="entry name" value="LEA_2"/>
    <property type="match status" value="1"/>
</dbReference>
<name>A0A2P5FGP9_TREOI</name>
<dbReference type="EMBL" id="JXTC01000035">
    <property type="protein sequence ID" value="PON96946.1"/>
    <property type="molecule type" value="Genomic_DNA"/>
</dbReference>
<reference evidence="5" key="1">
    <citation type="submission" date="2016-06" db="EMBL/GenBank/DDBJ databases">
        <title>Parallel loss of symbiosis genes in relatives of nitrogen-fixing non-legume Parasponia.</title>
        <authorList>
            <person name="Van Velzen R."/>
            <person name="Holmer R."/>
            <person name="Bu F."/>
            <person name="Rutten L."/>
            <person name="Van Zeijl A."/>
            <person name="Liu W."/>
            <person name="Santuari L."/>
            <person name="Cao Q."/>
            <person name="Sharma T."/>
            <person name="Shen D."/>
            <person name="Roswanjaya Y."/>
            <person name="Wardhani T."/>
            <person name="Kalhor M.S."/>
            <person name="Jansen J."/>
            <person name="Van den Hoogen J."/>
            <person name="Gungor B."/>
            <person name="Hartog M."/>
            <person name="Hontelez J."/>
            <person name="Verver J."/>
            <person name="Yang W.-C."/>
            <person name="Schijlen E."/>
            <person name="Repin R."/>
            <person name="Schilthuizen M."/>
            <person name="Schranz E."/>
            <person name="Heidstra R."/>
            <person name="Miyata K."/>
            <person name="Fedorova E."/>
            <person name="Kohlen W."/>
            <person name="Bisseling T."/>
            <person name="Smit S."/>
            <person name="Geurts R."/>
        </authorList>
    </citation>
    <scope>NUCLEOTIDE SEQUENCE [LARGE SCALE GENOMIC DNA]</scope>
    <source>
        <strain evidence="5">cv. RG33-2</strain>
    </source>
</reference>
<proteinExistence type="predicted"/>
<keyword evidence="2" id="KW-0472">Membrane</keyword>
<evidence type="ECO:0000313" key="4">
    <source>
        <dbReference type="EMBL" id="PON96946.1"/>
    </source>
</evidence>
<accession>A0A2P5FGP9</accession>
<dbReference type="InterPro" id="IPR004864">
    <property type="entry name" value="LEA_2"/>
</dbReference>
<dbReference type="FunCoup" id="A0A2P5FGP9">
    <property type="interactions" value="6"/>
</dbReference>
<dbReference type="STRING" id="63057.A0A2P5FGP9"/>
<dbReference type="Proteomes" id="UP000237000">
    <property type="component" value="Unassembled WGS sequence"/>
</dbReference>
<feature type="compositionally biased region" description="Basic and acidic residues" evidence="1">
    <location>
        <begin position="24"/>
        <end position="36"/>
    </location>
</feature>
<evidence type="ECO:0000256" key="1">
    <source>
        <dbReference type="SAM" id="MobiDB-lite"/>
    </source>
</evidence>
<evidence type="ECO:0000256" key="2">
    <source>
        <dbReference type="SAM" id="Phobius"/>
    </source>
</evidence>
<dbReference type="AlphaFoldDB" id="A0A2P5FGP9"/>
<keyword evidence="2" id="KW-1133">Transmembrane helix</keyword>
<dbReference type="PANTHER" id="PTHR31852">
    <property type="entry name" value="LATE EMBRYOGENESIS ABUNDANT (LEA) HYDROXYPROLINE-RICH GLYCOPROTEIN FAMILY"/>
    <property type="match status" value="1"/>
</dbReference>
<feature type="transmembrane region" description="Helical" evidence="2">
    <location>
        <begin position="121"/>
        <end position="143"/>
    </location>
</feature>
<keyword evidence="2" id="KW-0812">Transmembrane</keyword>
<gene>
    <name evidence="4" type="ORF">TorRG33x02_073250</name>
</gene>